<evidence type="ECO:0000313" key="2">
    <source>
        <dbReference type="Proteomes" id="UP000095210"/>
    </source>
</evidence>
<dbReference type="EMBL" id="CP014859">
    <property type="protein sequence ID" value="AOS62659.1"/>
    <property type="molecule type" value="Genomic_DNA"/>
</dbReference>
<dbReference type="Proteomes" id="UP000095210">
    <property type="component" value="Chromosome"/>
</dbReference>
<gene>
    <name evidence="1" type="ORF">TL08_09220</name>
</gene>
<dbReference type="KEGG" id="ahm:TL08_09220"/>
<accession>A0AAC9HNM0</accession>
<evidence type="ECO:0000313" key="1">
    <source>
        <dbReference type="EMBL" id="AOS62659.1"/>
    </source>
</evidence>
<dbReference type="AlphaFoldDB" id="A0AAC9HNM0"/>
<organism evidence="1 2">
    <name type="scientific">Actinoalloteichus hymeniacidonis</name>
    <dbReference type="NCBI Taxonomy" id="340345"/>
    <lineage>
        <taxon>Bacteria</taxon>
        <taxon>Bacillati</taxon>
        <taxon>Actinomycetota</taxon>
        <taxon>Actinomycetes</taxon>
        <taxon>Pseudonocardiales</taxon>
        <taxon>Pseudonocardiaceae</taxon>
        <taxon>Actinoalloteichus</taxon>
    </lineage>
</organism>
<proteinExistence type="predicted"/>
<name>A0AAC9HNM0_9PSEU</name>
<reference evidence="2" key="1">
    <citation type="submission" date="2016-03" db="EMBL/GenBank/DDBJ databases">
        <title>Complete genome sequence of the type strain Actinoalloteichus hymeniacidonis DSM 45092.</title>
        <authorList>
            <person name="Schaffert L."/>
            <person name="Albersmeier A."/>
            <person name="Winkler A."/>
            <person name="Kalinowski J."/>
            <person name="Zotchev S."/>
            <person name="Ruckert C."/>
        </authorList>
    </citation>
    <scope>NUCLEOTIDE SEQUENCE [LARGE SCALE GENOMIC DNA]</scope>
    <source>
        <strain evidence="2">HPA177(T) (DSM 45092(T))</strain>
    </source>
</reference>
<keyword evidence="2" id="KW-1185">Reference proteome</keyword>
<sequence length="81" mass="8293">MVGRNSSEWLIAVERGGPAPRWTSVLEAGAGSLSEERVGHVSPSGRGPLVGCDGTPCRPPIGVPVTALIASTKPDLSDSRS</sequence>
<protein>
    <submittedName>
        <fullName evidence="1">Uncharacterized protein</fullName>
    </submittedName>
</protein>